<protein>
    <submittedName>
        <fullName evidence="2">Putative cytochrome C oxidase subunit Via</fullName>
    </submittedName>
</protein>
<organism evidence="2">
    <name type="scientific">Teratosphaeria destructans</name>
    <dbReference type="NCBI Taxonomy" id="418781"/>
    <lineage>
        <taxon>Eukaryota</taxon>
        <taxon>Fungi</taxon>
        <taxon>Dikarya</taxon>
        <taxon>Ascomycota</taxon>
        <taxon>Pezizomycotina</taxon>
        <taxon>Dothideomycetes</taxon>
        <taxon>Dothideomycetidae</taxon>
        <taxon>Mycosphaerellales</taxon>
        <taxon>Teratosphaeriaceae</taxon>
        <taxon>Teratosphaeria</taxon>
    </lineage>
</organism>
<gene>
    <name evidence="2" type="primary">COX6a</name>
</gene>
<evidence type="ECO:0000313" key="2">
    <source>
        <dbReference type="EMBL" id="QIA97804.1"/>
    </source>
</evidence>
<sequence>MLGLRSFQRATTATKPAIRHLPARRWASSSELTGAADNAFNRERAAVKEHAAATSGTSSPYLPPQISPEMKESQAREKKKKTTRGRRMSPQTHIHTLMRVPQTPGANSASTSSSPRSSSPASTPGVCGTSTGSTSRMSRRSRSASSTLT</sequence>
<reference evidence="2" key="1">
    <citation type="journal article" date="2020" name="Fungal Genet. Biol.">
        <title>Mating strategy and mating type distribution in six global populations of the Eucalyptus foliar pathogen Teratosphaeria destructans.</title>
        <authorList>
            <person name="Havenga M."/>
            <person name="Wingfield B.D."/>
            <person name="Wingfield M.J."/>
            <person name="Roets F."/>
            <person name="Dreyer L.L."/>
            <person name="Tatham C.T."/>
            <person name="Duong T.A."/>
            <person name="Wilken P.M."/>
            <person name="Chen S."/>
            <person name="Aylward J."/>
        </authorList>
    </citation>
    <scope>NUCLEOTIDE SEQUENCE</scope>
    <source>
        <strain evidence="2">CMW45661</strain>
    </source>
</reference>
<proteinExistence type="predicted"/>
<accession>A0A6C0T4Q5</accession>
<name>A0A6C0T4Q5_9PEZI</name>
<feature type="compositionally biased region" description="Basic and acidic residues" evidence="1">
    <location>
        <begin position="40"/>
        <end position="51"/>
    </location>
</feature>
<dbReference type="AlphaFoldDB" id="A0A6C0T4Q5"/>
<evidence type="ECO:0000256" key="1">
    <source>
        <dbReference type="SAM" id="MobiDB-lite"/>
    </source>
</evidence>
<feature type="region of interest" description="Disordered" evidence="1">
    <location>
        <begin position="40"/>
        <end position="149"/>
    </location>
</feature>
<feature type="compositionally biased region" description="Low complexity" evidence="1">
    <location>
        <begin position="103"/>
        <end position="136"/>
    </location>
</feature>
<feature type="compositionally biased region" description="Basic residues" evidence="1">
    <location>
        <begin position="77"/>
        <end position="87"/>
    </location>
</feature>
<dbReference type="EMBL" id="MN531144">
    <property type="protein sequence ID" value="QIA97804.1"/>
    <property type="molecule type" value="Genomic_DNA"/>
</dbReference>